<dbReference type="SUPFAM" id="SSF53474">
    <property type="entry name" value="alpha/beta-Hydrolases"/>
    <property type="match status" value="2"/>
</dbReference>
<dbReference type="InterPro" id="IPR000073">
    <property type="entry name" value="AB_hydrolase_1"/>
</dbReference>
<evidence type="ECO:0000259" key="3">
    <source>
        <dbReference type="Pfam" id="PF12697"/>
    </source>
</evidence>
<dbReference type="InterPro" id="IPR029058">
    <property type="entry name" value="AB_hydrolase_fold"/>
</dbReference>
<feature type="domain" description="Serine aminopeptidase S33" evidence="2">
    <location>
        <begin position="27"/>
        <end position="145"/>
    </location>
</feature>
<dbReference type="AlphaFoldDB" id="A0A101KSN4"/>
<dbReference type="PANTHER" id="PTHR22946">
    <property type="entry name" value="DIENELACTONE HYDROLASE DOMAIN-CONTAINING PROTEIN-RELATED"/>
    <property type="match status" value="1"/>
</dbReference>
<comment type="caution">
    <text evidence="4">The sequence shown here is derived from an EMBL/GenBank/DDBJ whole genome shotgun (WGS) entry which is preliminary data.</text>
</comment>
<evidence type="ECO:0000259" key="2">
    <source>
        <dbReference type="Pfam" id="PF12146"/>
    </source>
</evidence>
<reference evidence="4 5" key="1">
    <citation type="submission" date="2015-12" db="EMBL/GenBank/DDBJ databases">
        <title>Draft genome sequence of Mesorhizobium sp. UFLA 01-765, a multitolerant efficient symbiont and plant-growth promoting strain isolated from Zn-mining soil using Leucaena leucocephala as a trap plant.</title>
        <authorList>
            <person name="Rangel W.M."/>
            <person name="Thijs S."/>
            <person name="Longatti S.M."/>
            <person name="Moreira F.M."/>
            <person name="Weyens N."/>
            <person name="Vangronsveld J."/>
            <person name="Van Hamme J.D."/>
            <person name="Bottos E.M."/>
            <person name="Rineau F."/>
        </authorList>
    </citation>
    <scope>NUCLEOTIDE SEQUENCE [LARGE SCALE GENOMIC DNA]</scope>
    <source>
        <strain evidence="4 5">UFLA 01-765</strain>
    </source>
</reference>
<evidence type="ECO:0008006" key="6">
    <source>
        <dbReference type="Google" id="ProtNLM"/>
    </source>
</evidence>
<dbReference type="OrthoDB" id="249225at2"/>
<dbReference type="PANTHER" id="PTHR22946:SF12">
    <property type="entry name" value="CONIDIAL PIGMENT BIOSYNTHESIS PROTEIN AYG1 (AFU_ORTHOLOGUE AFUA_2G17550)"/>
    <property type="match status" value="1"/>
</dbReference>
<dbReference type="Pfam" id="PF12697">
    <property type="entry name" value="Abhydrolase_6"/>
    <property type="match status" value="1"/>
</dbReference>
<feature type="domain" description="AB hydrolase-1" evidence="3">
    <location>
        <begin position="316"/>
        <end position="566"/>
    </location>
</feature>
<evidence type="ECO:0000313" key="5">
    <source>
        <dbReference type="Proteomes" id="UP000053176"/>
    </source>
</evidence>
<dbReference type="Pfam" id="PF12146">
    <property type="entry name" value="Hydrolase_4"/>
    <property type="match status" value="1"/>
</dbReference>
<dbReference type="InterPro" id="IPR050261">
    <property type="entry name" value="FrsA_esterase"/>
</dbReference>
<dbReference type="Gene3D" id="3.40.50.1820">
    <property type="entry name" value="alpha/beta hydrolase"/>
    <property type="match status" value="2"/>
</dbReference>
<dbReference type="InterPro" id="IPR022742">
    <property type="entry name" value="Hydrolase_4"/>
</dbReference>
<accession>A0A101KSN4</accession>
<protein>
    <recommendedName>
        <fullName evidence="6">Alpha/beta fold hydrolase</fullName>
    </recommendedName>
</protein>
<name>A0A101KSN4_RHILI</name>
<organism evidence="4 5">
    <name type="scientific">Rhizobium loti</name>
    <name type="common">Mesorhizobium loti</name>
    <dbReference type="NCBI Taxonomy" id="381"/>
    <lineage>
        <taxon>Bacteria</taxon>
        <taxon>Pseudomonadati</taxon>
        <taxon>Pseudomonadota</taxon>
        <taxon>Alphaproteobacteria</taxon>
        <taxon>Hyphomicrobiales</taxon>
        <taxon>Phyllobacteriaceae</taxon>
        <taxon>Mesorhizobium</taxon>
    </lineage>
</organism>
<dbReference type="EMBL" id="LPWA01000109">
    <property type="protein sequence ID" value="KUM26176.1"/>
    <property type="molecule type" value="Genomic_DNA"/>
</dbReference>
<sequence>MKGIVFADTIGWLNEGKGTLGRNRGVVIAGAHGHEDLCSRRFLKLLADMVAESGLPALQFDYPGCGNAAGDHSTLGQVHAWTASIGAAIDRLKQDCGVAEVILVGFRLGALLAPPAAAGRDDVAGLVLLAPPSSGKAYVREITAMSRMIDARLASGSADEGPFTEGREAAGFRISHETLAQLATLDWRQAVANLPSLPMLVLTNGKPLAADEIRGERADVGDITTAEFDGYPLLMCDPTANRIPAAGLDRCATWMAGHAGEAVARKAMLPAKGLRDAPEVLVGPHYTEEPVLIGPAPEICGVFCRPRRRHAAAEPVIFLNAGGVPHVGWARGTVEAARELAAEGLASLRIDLPGLGLSGQTEPGYLFLYDERTRHDVSRAVNWMEQAGYSSVGLVGVCAGAYQAFHAARADRRIRALTMINPLCFAWNSSYALEMAVWKTYETSKAGSARNAAAMEESRDPDAPKWRGIASRHARLIVRRGLEAIKSTLSMLHPAALAGQRRVELWMRELCGRGVRVLLVTSEGDLSLKEIARHFGPEEERLDGIRGVTRVSLPNADHTLTPHHARRAMIARLIDHGGVRRDGYVRSENMLATTSPSFLAP</sequence>
<proteinExistence type="inferred from homology"/>
<evidence type="ECO:0000256" key="1">
    <source>
        <dbReference type="ARBA" id="ARBA00038115"/>
    </source>
</evidence>
<dbReference type="Proteomes" id="UP000053176">
    <property type="component" value="Unassembled WGS sequence"/>
</dbReference>
<comment type="similarity">
    <text evidence="1">Belongs to the AB hydrolase superfamily. FUS2 hydrolase family.</text>
</comment>
<gene>
    <name evidence="4" type="ORF">AU467_04145</name>
</gene>
<evidence type="ECO:0000313" key="4">
    <source>
        <dbReference type="EMBL" id="KUM26176.1"/>
    </source>
</evidence>